<evidence type="ECO:0000313" key="2">
    <source>
        <dbReference type="Proteomes" id="UP000275348"/>
    </source>
</evidence>
<sequence>MDFFMENKMLKGIYLHGYQGYVTEEKKAFLERFGDIYAPNIDYDNNPAILYKLYDNFKDEKIDFVAGTSLGGILIYHLAILLDVPCLLLNPAVIALEQVRPFIPKEAFTIVPAKDIFVLVGMKDEVVNPKLQLDFFDKLNQESNNVTIKIDENLEHFIPFQKFVDVFNDFRNII</sequence>
<evidence type="ECO:0000313" key="1">
    <source>
        <dbReference type="EMBL" id="RLZ06553.1"/>
    </source>
</evidence>
<gene>
    <name evidence="1" type="ORF">EAH69_13160</name>
</gene>
<dbReference type="InterPro" id="IPR008886">
    <property type="entry name" value="UPF0227/Esterase_YqiA"/>
</dbReference>
<dbReference type="Proteomes" id="UP000275348">
    <property type="component" value="Unassembled WGS sequence"/>
</dbReference>
<dbReference type="Gene3D" id="3.40.50.1820">
    <property type="entry name" value="alpha/beta hydrolase"/>
    <property type="match status" value="1"/>
</dbReference>
<reference evidence="1 2" key="1">
    <citation type="submission" date="2018-10" db="EMBL/GenBank/DDBJ databases">
        <authorList>
            <person name="Chen X."/>
        </authorList>
    </citation>
    <scope>NUCLEOTIDE SEQUENCE [LARGE SCALE GENOMIC DNA]</scope>
    <source>
        <strain evidence="1 2">YIM 102668</strain>
    </source>
</reference>
<dbReference type="InterPro" id="IPR029058">
    <property type="entry name" value="AB_hydrolase_fold"/>
</dbReference>
<comment type="caution">
    <text evidence="1">The sequence shown here is derived from an EMBL/GenBank/DDBJ whole genome shotgun (WGS) entry which is preliminary data.</text>
</comment>
<proteinExistence type="predicted"/>
<name>A0A3L9M217_9FLAO</name>
<evidence type="ECO:0008006" key="3">
    <source>
        <dbReference type="Google" id="ProtNLM"/>
    </source>
</evidence>
<dbReference type="RefSeq" id="WP_121935676.1">
    <property type="nucleotide sequence ID" value="NZ_RDOJ01000025.1"/>
</dbReference>
<accession>A0A3L9M217</accession>
<dbReference type="Pfam" id="PF05728">
    <property type="entry name" value="UPF0227"/>
    <property type="match status" value="1"/>
</dbReference>
<dbReference type="SUPFAM" id="SSF53474">
    <property type="entry name" value="alpha/beta-Hydrolases"/>
    <property type="match status" value="1"/>
</dbReference>
<protein>
    <recommendedName>
        <fullName evidence="3">Alpha/beta hydrolase</fullName>
    </recommendedName>
</protein>
<dbReference type="EMBL" id="RDOJ01000025">
    <property type="protein sequence ID" value="RLZ06553.1"/>
    <property type="molecule type" value="Genomic_DNA"/>
</dbReference>
<keyword evidence="2" id="KW-1185">Reference proteome</keyword>
<organism evidence="1 2">
    <name type="scientific">Faecalibacter macacae</name>
    <dbReference type="NCBI Taxonomy" id="1859289"/>
    <lineage>
        <taxon>Bacteria</taxon>
        <taxon>Pseudomonadati</taxon>
        <taxon>Bacteroidota</taxon>
        <taxon>Flavobacteriia</taxon>
        <taxon>Flavobacteriales</taxon>
        <taxon>Weeksellaceae</taxon>
        <taxon>Faecalibacter</taxon>
    </lineage>
</organism>
<dbReference type="AlphaFoldDB" id="A0A3L9M217"/>